<accession>A0A117IAQ3</accession>
<dbReference type="OrthoDB" id="4762828at2"/>
<gene>
    <name evidence="1" type="ORF">RMCC_3736</name>
</gene>
<sequence>MSQMTLAELATAAAQFAGLDTEQVFSDLAAGRFVSGYDIMAAISQVSGTHPHLADKLAVFKKQVSGFHTFWT</sequence>
<dbReference type="Proteomes" id="UP000069443">
    <property type="component" value="Unassembled WGS sequence"/>
</dbReference>
<keyword evidence="2" id="KW-1185">Reference proteome</keyword>
<evidence type="ECO:0000313" key="1">
    <source>
        <dbReference type="EMBL" id="GAS96770.1"/>
    </source>
</evidence>
<dbReference type="EMBL" id="BCSY01000058">
    <property type="protein sequence ID" value="GAS96770.1"/>
    <property type="molecule type" value="Genomic_DNA"/>
</dbReference>
<dbReference type="STRING" id="228230.RMCC_3736"/>
<organism evidence="1 2">
    <name type="scientific">Mycolicibacterium canariasense</name>
    <name type="common">Mycobacterium canariasense</name>
    <dbReference type="NCBI Taxonomy" id="228230"/>
    <lineage>
        <taxon>Bacteria</taxon>
        <taxon>Bacillati</taxon>
        <taxon>Actinomycetota</taxon>
        <taxon>Actinomycetes</taxon>
        <taxon>Mycobacteriales</taxon>
        <taxon>Mycobacteriaceae</taxon>
        <taxon>Mycolicibacterium</taxon>
    </lineage>
</organism>
<proteinExistence type="predicted"/>
<reference evidence="2" key="2">
    <citation type="submission" date="2016-02" db="EMBL/GenBank/DDBJ databases">
        <title>Draft genome sequence of five rapidly growing Mycobacterium species.</title>
        <authorList>
            <person name="Katahira K."/>
            <person name="Gotou Y."/>
            <person name="Iida K."/>
            <person name="Ogura Y."/>
            <person name="Hayashi T."/>
        </authorList>
    </citation>
    <scope>NUCLEOTIDE SEQUENCE [LARGE SCALE GENOMIC DNA]</scope>
    <source>
        <strain evidence="2">JCM15298</strain>
    </source>
</reference>
<reference evidence="2" key="1">
    <citation type="journal article" date="2016" name="Genome Announc.">
        <title>Draft Genome Sequences of Five Rapidly Growing Mycobacterium Species, M. thermoresistibile, M. fortuitum subsp. acetamidolyticum, M. canariasense, M. brisbanense, and M. novocastrense.</title>
        <authorList>
            <person name="Katahira K."/>
            <person name="Ogura Y."/>
            <person name="Gotoh Y."/>
            <person name="Hayashi T."/>
        </authorList>
    </citation>
    <scope>NUCLEOTIDE SEQUENCE [LARGE SCALE GENOMIC DNA]</scope>
    <source>
        <strain evidence="2">JCM15298</strain>
    </source>
</reference>
<dbReference type="AlphaFoldDB" id="A0A117IAQ3"/>
<comment type="caution">
    <text evidence="1">The sequence shown here is derived from an EMBL/GenBank/DDBJ whole genome shotgun (WGS) entry which is preliminary data.</text>
</comment>
<name>A0A117IAQ3_MYCCR</name>
<protein>
    <submittedName>
        <fullName evidence="1">Uncharacterized protein</fullName>
    </submittedName>
</protein>
<evidence type="ECO:0000313" key="2">
    <source>
        <dbReference type="Proteomes" id="UP000069443"/>
    </source>
</evidence>